<evidence type="ECO:0000256" key="1">
    <source>
        <dbReference type="SAM" id="Phobius"/>
    </source>
</evidence>
<proteinExistence type="predicted"/>
<protein>
    <recommendedName>
        <fullName evidence="4">Tetratricopeptide repeat-containing protein</fullName>
    </recommendedName>
</protein>
<dbReference type="InterPro" id="IPR011990">
    <property type="entry name" value="TPR-like_helical_dom_sf"/>
</dbReference>
<dbReference type="Proteomes" id="UP000618319">
    <property type="component" value="Unassembled WGS sequence"/>
</dbReference>
<accession>A0ABR9T427</accession>
<keyword evidence="1" id="KW-1133">Transmembrane helix</keyword>
<evidence type="ECO:0008006" key="4">
    <source>
        <dbReference type="Google" id="ProtNLM"/>
    </source>
</evidence>
<dbReference type="SUPFAM" id="SSF48452">
    <property type="entry name" value="TPR-like"/>
    <property type="match status" value="1"/>
</dbReference>
<organism evidence="2 3">
    <name type="scientific">Sphingobacterium pedocola</name>
    <dbReference type="NCBI Taxonomy" id="2082722"/>
    <lineage>
        <taxon>Bacteria</taxon>
        <taxon>Pseudomonadati</taxon>
        <taxon>Bacteroidota</taxon>
        <taxon>Sphingobacteriia</taxon>
        <taxon>Sphingobacteriales</taxon>
        <taxon>Sphingobacteriaceae</taxon>
        <taxon>Sphingobacterium</taxon>
    </lineage>
</organism>
<dbReference type="EMBL" id="PSKQ01000017">
    <property type="protein sequence ID" value="MBE8720040.1"/>
    <property type="molecule type" value="Genomic_DNA"/>
</dbReference>
<name>A0ABR9T427_9SPHI</name>
<gene>
    <name evidence="2" type="ORF">C4F40_04770</name>
</gene>
<evidence type="ECO:0000313" key="3">
    <source>
        <dbReference type="Proteomes" id="UP000618319"/>
    </source>
</evidence>
<keyword evidence="1" id="KW-0472">Membrane</keyword>
<feature type="transmembrane region" description="Helical" evidence="1">
    <location>
        <begin position="81"/>
        <end position="102"/>
    </location>
</feature>
<sequence length="238" mass="26918">MKTSEEKIQDYIDGLLKGEELIAFEQELATDPQLSEQLKLHKEVQSILARRMNSSEHELRTHLHEAATAHRRPEGNNKSKSLYRILIPILAAACIVVVVKFFSNTSSTLYQLPVMESEIVRGAGEAGEYEDAVTFFNSQSFGQAREILDQLINSDTLNVQYKYYQALTYYGEENWSESIAKLEVIADGESVFAREATYYLAAAYTKTNKTGQAILLLQQIKSDDELGRKANKLLKDLQ</sequence>
<keyword evidence="1" id="KW-0812">Transmembrane</keyword>
<dbReference type="Gene3D" id="1.25.40.10">
    <property type="entry name" value="Tetratricopeptide repeat domain"/>
    <property type="match status" value="1"/>
</dbReference>
<reference evidence="2 3" key="1">
    <citation type="submission" date="2018-02" db="EMBL/GenBank/DDBJ databases">
        <title>Sphingobacterium KA21.</title>
        <authorList>
            <person name="Vasarhelyi B.M."/>
            <person name="Deshmukh S."/>
            <person name="Balint B."/>
            <person name="Kukolya J."/>
        </authorList>
    </citation>
    <scope>NUCLEOTIDE SEQUENCE [LARGE SCALE GENOMIC DNA]</scope>
    <source>
        <strain evidence="2 3">Ka21</strain>
    </source>
</reference>
<comment type="caution">
    <text evidence="2">The sequence shown here is derived from an EMBL/GenBank/DDBJ whole genome shotgun (WGS) entry which is preliminary data.</text>
</comment>
<keyword evidence="3" id="KW-1185">Reference proteome</keyword>
<evidence type="ECO:0000313" key="2">
    <source>
        <dbReference type="EMBL" id="MBE8720040.1"/>
    </source>
</evidence>